<keyword evidence="2" id="KW-1185">Reference proteome</keyword>
<gene>
    <name evidence="1" type="ORF">MB824_05365</name>
</gene>
<evidence type="ECO:0000313" key="1">
    <source>
        <dbReference type="EMBL" id="MCG6503921.1"/>
    </source>
</evidence>
<comment type="caution">
    <text evidence="1">The sequence shown here is derived from an EMBL/GenBank/DDBJ whole genome shotgun (WGS) entry which is preliminary data.</text>
</comment>
<name>A0ABS9NP78_9NEIS</name>
<feature type="non-terminal residue" evidence="1">
    <location>
        <position position="93"/>
    </location>
</feature>
<accession>A0ABS9NP78</accession>
<proteinExistence type="predicted"/>
<protein>
    <submittedName>
        <fullName evidence="1">Uncharacterized protein</fullName>
    </submittedName>
</protein>
<dbReference type="Proteomes" id="UP001298424">
    <property type="component" value="Unassembled WGS sequence"/>
</dbReference>
<dbReference type="RefSeq" id="WP_238746576.1">
    <property type="nucleotide sequence ID" value="NZ_JAKOOW010000022.1"/>
</dbReference>
<evidence type="ECO:0000313" key="2">
    <source>
        <dbReference type="Proteomes" id="UP001298424"/>
    </source>
</evidence>
<sequence length="93" mass="10781">MKNRWREKFTKENIMAYLLTLGVMFLLGGIHRAWINIFYKEEIKISKAKLQDANSVVAFVAKELGSTEWDIGSYGRKTATEWRYGYGEIITPS</sequence>
<reference evidence="1 2" key="1">
    <citation type="submission" date="2022-02" db="EMBL/GenBank/DDBJ databases">
        <title>Genome sequence data of Kingella unionensis sp. nov. strain CICC 24913 (CCUG 75125).</title>
        <authorList>
            <person name="Xiao M."/>
        </authorList>
    </citation>
    <scope>NUCLEOTIDE SEQUENCE [LARGE SCALE GENOMIC DNA]</scope>
    <source>
        <strain evidence="1 2">CICC 24913</strain>
    </source>
</reference>
<dbReference type="EMBL" id="JAKOOW010000022">
    <property type="protein sequence ID" value="MCG6503921.1"/>
    <property type="molecule type" value="Genomic_DNA"/>
</dbReference>
<organism evidence="1 2">
    <name type="scientific">Kingella pumchi</name>
    <dbReference type="NCBI Taxonomy" id="2779506"/>
    <lineage>
        <taxon>Bacteria</taxon>
        <taxon>Pseudomonadati</taxon>
        <taxon>Pseudomonadota</taxon>
        <taxon>Betaproteobacteria</taxon>
        <taxon>Neisseriales</taxon>
        <taxon>Neisseriaceae</taxon>
        <taxon>Kingella</taxon>
    </lineage>
</organism>